<evidence type="ECO:0000313" key="12">
    <source>
        <dbReference type="EMBL" id="KAL3762409.1"/>
    </source>
</evidence>
<keyword evidence="6" id="KW-0508">mRNA splicing</keyword>
<feature type="domain" description="Myb-like" evidence="10">
    <location>
        <begin position="3"/>
        <end position="54"/>
    </location>
</feature>
<evidence type="ECO:0000259" key="11">
    <source>
        <dbReference type="PROSITE" id="PS51294"/>
    </source>
</evidence>
<feature type="compositionally biased region" description="Low complexity" evidence="9">
    <location>
        <begin position="121"/>
        <end position="132"/>
    </location>
</feature>
<evidence type="ECO:0000256" key="6">
    <source>
        <dbReference type="ARBA" id="ARBA00023187"/>
    </source>
</evidence>
<reference evidence="12 13" key="1">
    <citation type="submission" date="2024-10" db="EMBL/GenBank/DDBJ databases">
        <title>Updated reference genomes for cyclostephanoid diatoms.</title>
        <authorList>
            <person name="Roberts W.R."/>
            <person name="Alverson A.J."/>
        </authorList>
    </citation>
    <scope>NUCLEOTIDE SEQUENCE [LARGE SCALE GENOMIC DNA]</scope>
    <source>
        <strain evidence="12 13">AJA276-08</strain>
    </source>
</reference>
<dbReference type="PROSITE" id="PS50090">
    <property type="entry name" value="MYB_LIKE"/>
    <property type="match status" value="2"/>
</dbReference>
<feature type="compositionally biased region" description="Low complexity" evidence="9">
    <location>
        <begin position="508"/>
        <end position="520"/>
    </location>
</feature>
<dbReference type="PROSITE" id="PS51294">
    <property type="entry name" value="HTH_MYB"/>
    <property type="match status" value="2"/>
</dbReference>
<evidence type="ECO:0000256" key="5">
    <source>
        <dbReference type="ARBA" id="ARBA00023125"/>
    </source>
</evidence>
<dbReference type="SMART" id="SM00717">
    <property type="entry name" value="SANT"/>
    <property type="match status" value="2"/>
</dbReference>
<evidence type="ECO:0008006" key="14">
    <source>
        <dbReference type="Google" id="ProtNLM"/>
    </source>
</evidence>
<evidence type="ECO:0000256" key="2">
    <source>
        <dbReference type="ARBA" id="ARBA00022664"/>
    </source>
</evidence>
<feature type="compositionally biased region" description="Basic and acidic residues" evidence="9">
    <location>
        <begin position="583"/>
        <end position="596"/>
    </location>
</feature>
<dbReference type="FunFam" id="1.10.10.60:FF:000021">
    <property type="entry name" value="CDC5 cell division cycle 5-like"/>
    <property type="match status" value="1"/>
</dbReference>
<evidence type="ECO:0000256" key="8">
    <source>
        <dbReference type="SAM" id="Coils"/>
    </source>
</evidence>
<dbReference type="EMBL" id="JALLAZ020001827">
    <property type="protein sequence ID" value="KAL3762409.1"/>
    <property type="molecule type" value="Genomic_DNA"/>
</dbReference>
<feature type="compositionally biased region" description="Basic and acidic residues" evidence="9">
    <location>
        <begin position="242"/>
        <end position="289"/>
    </location>
</feature>
<dbReference type="SUPFAM" id="SSF46689">
    <property type="entry name" value="Homeodomain-like"/>
    <property type="match status" value="1"/>
</dbReference>
<dbReference type="AlphaFoldDB" id="A0ABD3MEF7"/>
<dbReference type="GO" id="GO:0008380">
    <property type="term" value="P:RNA splicing"/>
    <property type="evidence" value="ECO:0007669"/>
    <property type="project" value="UniProtKB-KW"/>
</dbReference>
<dbReference type="GO" id="GO:0005681">
    <property type="term" value="C:spliceosomal complex"/>
    <property type="evidence" value="ECO:0007669"/>
    <property type="project" value="UniProtKB-KW"/>
</dbReference>
<feature type="region of interest" description="Disordered" evidence="9">
    <location>
        <begin position="111"/>
        <end position="155"/>
    </location>
</feature>
<feature type="region of interest" description="Disordered" evidence="9">
    <location>
        <begin position="231"/>
        <end position="289"/>
    </location>
</feature>
<dbReference type="Pfam" id="PF13921">
    <property type="entry name" value="Myb_DNA-bind_6"/>
    <property type="match status" value="1"/>
</dbReference>
<dbReference type="CDD" id="cd00167">
    <property type="entry name" value="SANT"/>
    <property type="match status" value="1"/>
</dbReference>
<dbReference type="Gene3D" id="1.10.10.60">
    <property type="entry name" value="Homeodomain-like"/>
    <property type="match status" value="2"/>
</dbReference>
<comment type="caution">
    <text evidence="12">The sequence shown here is derived from an EMBL/GenBank/DDBJ whole genome shotgun (WGS) entry which is preliminary data.</text>
</comment>
<keyword evidence="5" id="KW-0238">DNA-binding</keyword>
<feature type="compositionally biased region" description="Basic residues" evidence="9">
    <location>
        <begin position="692"/>
        <end position="701"/>
    </location>
</feature>
<name>A0ABD3MEF7_9STRA</name>
<accession>A0ABD3MEF7</accession>
<dbReference type="InterPro" id="IPR001005">
    <property type="entry name" value="SANT/Myb"/>
</dbReference>
<keyword evidence="13" id="KW-1185">Reference proteome</keyword>
<evidence type="ECO:0000256" key="9">
    <source>
        <dbReference type="SAM" id="MobiDB-lite"/>
    </source>
</evidence>
<sequence>MVRVFIKGGVWKNSEDEILKAAVMKYGKQQWARVASLLNRKSAKQCKARWNEWLDPSVRKVEWSRAEDEKLLHLAKLMPAQWRTIGPLVGRTAGQCQERYERLLDEAAMAAGGEGPTGADAASSSSSSSSSARGLRPGEIDPHPETRPARPDPVDMDEDEVEMLQEARARLANTQGKKAKRKQREKALAEAKRMADLQKRRELKAAGLLASEMRTRGRRGRDIDLGVEIPFHKPAPSGFHATSDEDARAEGLRNQRLRDVDYRRVTESQTRARDREAKERQKREESRLRSLERSNMQYVVAEVSRRNDPIASRKRGALSMPEPTISDDELRRVAKAGEEERAAIASLSMSSGGGGGGATDALLGDYSDRPLPTPMRTPAASALAARSSLSEVIQREAMNLRALSSGQTPLLGEENARLLDGGAGTGASLNGGASASVAAAAAFGSTPMIDGAGGGMDDATAGGRSAWTNATPRRDELGLNAGGDRHPRRGGGPPSELRPVTDHEDDAASVGGASLGASSFGASTFASTRDLSLRELAREERRRAKRARRELKEALDNLPAPQFEYELGVPEDVAMDEADEDEGRATNAKDRADEDREELERLRKVAEKMYEEQSSVMKRGELPRPRGGNVLDRLCGSLVDAHELDDGDAALDSATKLIYEEMATLINHDARSHPVVLDFDPIVAGMSSGGKKDKKDKKRKQQSTMEDIPEVSLDYFPEETLEGAKQLLAQELKVLIQEKRELLSSTKGVYYEEDADVLNALVVETVAASRDGAAGLSFSMDNGASGWHESCDEISTLRAEHAALQNATKSLAKACTKLEQKLHIQTGGYVQRSKAIIDSTFHSFAELQHSRIEQSVYTRLRSHETKGISLRLERLAEEVEKLEGEEMNKQKRYGELIHEKNRLLLKINGLGQKEKG</sequence>
<evidence type="ECO:0000256" key="7">
    <source>
        <dbReference type="ARBA" id="ARBA00023242"/>
    </source>
</evidence>
<dbReference type="InterPro" id="IPR047240">
    <property type="entry name" value="SANT_CDC5L_II"/>
</dbReference>
<feature type="domain" description="Myb-like" evidence="10">
    <location>
        <begin position="55"/>
        <end position="104"/>
    </location>
</feature>
<evidence type="ECO:0000256" key="4">
    <source>
        <dbReference type="ARBA" id="ARBA00022737"/>
    </source>
</evidence>
<dbReference type="CDD" id="cd11659">
    <property type="entry name" value="SANT_CDC5_II"/>
    <property type="match status" value="1"/>
</dbReference>
<feature type="region of interest" description="Disordered" evidence="9">
    <location>
        <begin position="687"/>
        <end position="706"/>
    </location>
</feature>
<keyword evidence="3" id="KW-0747">Spliceosome</keyword>
<dbReference type="InterPro" id="IPR047242">
    <property type="entry name" value="CDC5L/Cef1"/>
</dbReference>
<gene>
    <name evidence="12" type="ORF">ACHAW5_010703</name>
</gene>
<evidence type="ECO:0000259" key="10">
    <source>
        <dbReference type="PROSITE" id="PS50090"/>
    </source>
</evidence>
<feature type="region of interest" description="Disordered" evidence="9">
    <location>
        <begin position="577"/>
        <end position="596"/>
    </location>
</feature>
<dbReference type="PANTHER" id="PTHR45885:SF1">
    <property type="entry name" value="CELL DIVISION CYCLE 5-LIKE PROTEIN"/>
    <property type="match status" value="1"/>
</dbReference>
<feature type="domain" description="HTH myb-type" evidence="11">
    <location>
        <begin position="3"/>
        <end position="58"/>
    </location>
</feature>
<keyword evidence="2" id="KW-0507">mRNA processing</keyword>
<keyword evidence="4" id="KW-0677">Repeat</keyword>
<organism evidence="12 13">
    <name type="scientific">Stephanodiscus triporus</name>
    <dbReference type="NCBI Taxonomy" id="2934178"/>
    <lineage>
        <taxon>Eukaryota</taxon>
        <taxon>Sar</taxon>
        <taxon>Stramenopiles</taxon>
        <taxon>Ochrophyta</taxon>
        <taxon>Bacillariophyta</taxon>
        <taxon>Coscinodiscophyceae</taxon>
        <taxon>Thalassiosirophycidae</taxon>
        <taxon>Stephanodiscales</taxon>
        <taxon>Stephanodiscaceae</taxon>
        <taxon>Stephanodiscus</taxon>
    </lineage>
</organism>
<evidence type="ECO:0000313" key="13">
    <source>
        <dbReference type="Proteomes" id="UP001530315"/>
    </source>
</evidence>
<evidence type="ECO:0000256" key="1">
    <source>
        <dbReference type="ARBA" id="ARBA00010506"/>
    </source>
</evidence>
<protein>
    <recommendedName>
        <fullName evidence="14">Cell division cycle 5-like protein</fullName>
    </recommendedName>
</protein>
<keyword evidence="8" id="KW-0175">Coiled coil</keyword>
<dbReference type="InterPro" id="IPR009057">
    <property type="entry name" value="Homeodomain-like_sf"/>
</dbReference>
<dbReference type="PANTHER" id="PTHR45885">
    <property type="entry name" value="CELL DIVISION CYCLE 5-LIKE PROTEIN"/>
    <property type="match status" value="1"/>
</dbReference>
<feature type="region of interest" description="Disordered" evidence="9">
    <location>
        <begin position="454"/>
        <end position="520"/>
    </location>
</feature>
<dbReference type="InterPro" id="IPR017930">
    <property type="entry name" value="Myb_dom"/>
</dbReference>
<comment type="similarity">
    <text evidence="1">Belongs to the CEF1 family.</text>
</comment>
<feature type="compositionally biased region" description="Basic and acidic residues" evidence="9">
    <location>
        <begin position="136"/>
        <end position="153"/>
    </location>
</feature>
<evidence type="ECO:0000256" key="3">
    <source>
        <dbReference type="ARBA" id="ARBA00022728"/>
    </source>
</evidence>
<proteinExistence type="inferred from homology"/>
<keyword evidence="7" id="KW-0539">Nucleus</keyword>
<dbReference type="GO" id="GO:0006397">
    <property type="term" value="P:mRNA processing"/>
    <property type="evidence" value="ECO:0007669"/>
    <property type="project" value="UniProtKB-KW"/>
</dbReference>
<feature type="domain" description="HTH myb-type" evidence="11">
    <location>
        <begin position="59"/>
        <end position="108"/>
    </location>
</feature>
<feature type="coiled-coil region" evidence="8">
    <location>
        <begin position="865"/>
        <end position="892"/>
    </location>
</feature>
<feature type="region of interest" description="Disordered" evidence="9">
    <location>
        <begin position="170"/>
        <end position="190"/>
    </location>
</feature>
<dbReference type="GO" id="GO:0003677">
    <property type="term" value="F:DNA binding"/>
    <property type="evidence" value="ECO:0007669"/>
    <property type="project" value="UniProtKB-KW"/>
</dbReference>
<dbReference type="Proteomes" id="UP001530315">
    <property type="component" value="Unassembled WGS sequence"/>
</dbReference>
<dbReference type="Pfam" id="PF11831">
    <property type="entry name" value="Myb_Cef"/>
    <property type="match status" value="1"/>
</dbReference>
<dbReference type="InterPro" id="IPR021786">
    <property type="entry name" value="Cdc5p/Cef1_C"/>
</dbReference>